<dbReference type="Proteomes" id="UP001447188">
    <property type="component" value="Unassembled WGS sequence"/>
</dbReference>
<organism evidence="2 3">
    <name type="scientific">Discina gigas</name>
    <dbReference type="NCBI Taxonomy" id="1032678"/>
    <lineage>
        <taxon>Eukaryota</taxon>
        <taxon>Fungi</taxon>
        <taxon>Dikarya</taxon>
        <taxon>Ascomycota</taxon>
        <taxon>Pezizomycotina</taxon>
        <taxon>Pezizomycetes</taxon>
        <taxon>Pezizales</taxon>
        <taxon>Discinaceae</taxon>
        <taxon>Discina</taxon>
    </lineage>
</organism>
<evidence type="ECO:0000313" key="2">
    <source>
        <dbReference type="EMBL" id="KAL0640258.1"/>
    </source>
</evidence>
<comment type="caution">
    <text evidence="2">The sequence shown here is derived from an EMBL/GenBank/DDBJ whole genome shotgun (WGS) entry which is preliminary data.</text>
</comment>
<protein>
    <submittedName>
        <fullName evidence="2">Uncharacterized protein</fullName>
    </submittedName>
</protein>
<evidence type="ECO:0000256" key="1">
    <source>
        <dbReference type="SAM" id="MobiDB-lite"/>
    </source>
</evidence>
<accession>A0ABR3GWC1</accession>
<feature type="region of interest" description="Disordered" evidence="1">
    <location>
        <begin position="59"/>
        <end position="78"/>
    </location>
</feature>
<evidence type="ECO:0000313" key="3">
    <source>
        <dbReference type="Proteomes" id="UP001447188"/>
    </source>
</evidence>
<keyword evidence="3" id="KW-1185">Reference proteome</keyword>
<sequence>MIVAVGPEGHPKLENATTEALFRVFRIEMQRWEGERRAEIEKATEVQQELEREIAQIRAEQKKSEAERADEREKERVEMQRWEGERRAEIEKATEVQQELEREIAQIRAEQKKSEAERADEREKERVEMQRWADVRKKEHAEMRHIEEAKCVVQAKHVVQEGPTADQQELEAKLADLQQDQTLAEMNRRHRHSQSVLGEFTSSIEQSRVAQQSLIQAVVGIEEWRATINSLHL</sequence>
<name>A0ABR3GWC1_9PEZI</name>
<reference evidence="2 3" key="1">
    <citation type="submission" date="2024-02" db="EMBL/GenBank/DDBJ databases">
        <title>Discinaceae phylogenomics.</title>
        <authorList>
            <person name="Dirks A.C."/>
            <person name="James T.Y."/>
        </authorList>
    </citation>
    <scope>NUCLEOTIDE SEQUENCE [LARGE SCALE GENOMIC DNA]</scope>
    <source>
        <strain evidence="2 3">ACD0624</strain>
    </source>
</reference>
<gene>
    <name evidence="2" type="ORF">Q9L58_000538</name>
</gene>
<dbReference type="EMBL" id="JBBBZM010000004">
    <property type="protein sequence ID" value="KAL0640258.1"/>
    <property type="molecule type" value="Genomic_DNA"/>
</dbReference>
<proteinExistence type="predicted"/>